<dbReference type="AlphaFoldDB" id="A0A0N4T512"/>
<accession>A0A0N4T512</accession>
<sequence length="84" mass="9427">MAIASVQNGISYTNISNFLQQFILEMSFACDSILSNVPSSEQLSIIVLSDSNYLTYQADTFQRQKSKINKQFDSGQFAFEPANM</sequence>
<keyword evidence="2" id="KW-1185">Reference proteome</keyword>
<proteinExistence type="predicted"/>
<protein>
    <submittedName>
        <fullName evidence="3">Tnp_DDE_dom domain-containing protein</fullName>
    </submittedName>
</protein>
<reference evidence="3" key="1">
    <citation type="submission" date="2017-02" db="UniProtKB">
        <authorList>
            <consortium name="WormBaseParasite"/>
        </authorList>
    </citation>
    <scope>IDENTIFICATION</scope>
</reference>
<dbReference type="EMBL" id="UZAD01000828">
    <property type="protein sequence ID" value="VDN84449.1"/>
    <property type="molecule type" value="Genomic_DNA"/>
</dbReference>
<organism evidence="3">
    <name type="scientific">Brugia pahangi</name>
    <name type="common">Filarial nematode worm</name>
    <dbReference type="NCBI Taxonomy" id="6280"/>
    <lineage>
        <taxon>Eukaryota</taxon>
        <taxon>Metazoa</taxon>
        <taxon>Ecdysozoa</taxon>
        <taxon>Nematoda</taxon>
        <taxon>Chromadorea</taxon>
        <taxon>Rhabditida</taxon>
        <taxon>Spirurina</taxon>
        <taxon>Spiruromorpha</taxon>
        <taxon>Filarioidea</taxon>
        <taxon>Onchocercidae</taxon>
        <taxon>Brugia</taxon>
    </lineage>
</organism>
<gene>
    <name evidence="1" type="ORF">BPAG_LOCUS3263</name>
</gene>
<evidence type="ECO:0000313" key="3">
    <source>
        <dbReference type="WBParaSite" id="BPAG_0000329301-mRNA-1"/>
    </source>
</evidence>
<evidence type="ECO:0000313" key="1">
    <source>
        <dbReference type="EMBL" id="VDN84449.1"/>
    </source>
</evidence>
<dbReference type="WBParaSite" id="BPAG_0000329301-mRNA-1">
    <property type="protein sequence ID" value="BPAG_0000329301-mRNA-1"/>
    <property type="gene ID" value="BPAG_0000329301"/>
</dbReference>
<dbReference type="Proteomes" id="UP000278627">
    <property type="component" value="Unassembled WGS sequence"/>
</dbReference>
<evidence type="ECO:0000313" key="2">
    <source>
        <dbReference type="Proteomes" id="UP000278627"/>
    </source>
</evidence>
<name>A0A0N4T512_BRUPA</name>
<reference evidence="1 2" key="2">
    <citation type="submission" date="2018-11" db="EMBL/GenBank/DDBJ databases">
        <authorList>
            <consortium name="Pathogen Informatics"/>
        </authorList>
    </citation>
    <scope>NUCLEOTIDE SEQUENCE [LARGE SCALE GENOMIC DNA]</scope>
</reference>